<dbReference type="Proteomes" id="UP001082899">
    <property type="component" value="Unassembled WGS sequence"/>
</dbReference>
<protein>
    <submittedName>
        <fullName evidence="1">Uncharacterized protein</fullName>
    </submittedName>
</protein>
<accession>A0ABT3ZVM9</accession>
<evidence type="ECO:0000313" key="2">
    <source>
        <dbReference type="Proteomes" id="UP001082899"/>
    </source>
</evidence>
<comment type="caution">
    <text evidence="1">The sequence shown here is derived from an EMBL/GenBank/DDBJ whole genome shotgun (WGS) entry which is preliminary data.</text>
</comment>
<name>A0ABT3ZVM9_9BURK</name>
<organism evidence="1 2">
    <name type="scientific">Robbsia betulipollinis</name>
    <dbReference type="NCBI Taxonomy" id="2981849"/>
    <lineage>
        <taxon>Bacteria</taxon>
        <taxon>Pseudomonadati</taxon>
        <taxon>Pseudomonadota</taxon>
        <taxon>Betaproteobacteria</taxon>
        <taxon>Burkholderiales</taxon>
        <taxon>Burkholderiaceae</taxon>
        <taxon>Robbsia</taxon>
    </lineage>
</organism>
<sequence length="48" mass="5430">MAQARGARWIEQGPYGVIVRRQFRNDLFKPLQGVEMPLAQVQTAAFLA</sequence>
<keyword evidence="2" id="KW-1185">Reference proteome</keyword>
<reference evidence="1" key="1">
    <citation type="submission" date="2022-11" db="EMBL/GenBank/DDBJ databases">
        <title>Robbsia betulipollinis sp. nov., isolated from pollen of birch (Betula pendula).</title>
        <authorList>
            <person name="Shi H."/>
            <person name="Ambika Manirajan B."/>
            <person name="Ratering S."/>
            <person name="Geissler-Plaum R."/>
            <person name="Schnell S."/>
        </authorList>
    </citation>
    <scope>NUCLEOTIDE SEQUENCE</scope>
    <source>
        <strain evidence="1">Bb-Pol-6</strain>
    </source>
</reference>
<gene>
    <name evidence="1" type="ORF">OVY01_22425</name>
</gene>
<dbReference type="EMBL" id="JAPMXC010000014">
    <property type="protein sequence ID" value="MCY0389898.1"/>
    <property type="molecule type" value="Genomic_DNA"/>
</dbReference>
<evidence type="ECO:0000313" key="1">
    <source>
        <dbReference type="EMBL" id="MCY0389898.1"/>
    </source>
</evidence>
<dbReference type="RefSeq" id="WP_267849852.1">
    <property type="nucleotide sequence ID" value="NZ_JAPMXC010000014.1"/>
</dbReference>
<proteinExistence type="predicted"/>